<keyword evidence="3" id="KW-1185">Reference proteome</keyword>
<comment type="caution">
    <text evidence="2">The sequence shown here is derived from an EMBL/GenBank/DDBJ whole genome shotgun (WGS) entry which is preliminary data.</text>
</comment>
<feature type="chain" id="PRO_5045380154" evidence="1">
    <location>
        <begin position="19"/>
        <end position="212"/>
    </location>
</feature>
<accession>A0ABW5YNK7</accession>
<name>A0ABW5YNK7_9FLAO</name>
<dbReference type="RefSeq" id="WP_379812383.1">
    <property type="nucleotide sequence ID" value="NZ_JBHUPC010000017.1"/>
</dbReference>
<protein>
    <submittedName>
        <fullName evidence="2">Uncharacterized protein</fullName>
    </submittedName>
</protein>
<evidence type="ECO:0000313" key="3">
    <source>
        <dbReference type="Proteomes" id="UP001597534"/>
    </source>
</evidence>
<organism evidence="2 3">
    <name type="scientific">Flavobacterium chuncheonense</name>
    <dbReference type="NCBI Taxonomy" id="2026653"/>
    <lineage>
        <taxon>Bacteria</taxon>
        <taxon>Pseudomonadati</taxon>
        <taxon>Bacteroidota</taxon>
        <taxon>Flavobacteriia</taxon>
        <taxon>Flavobacteriales</taxon>
        <taxon>Flavobacteriaceae</taxon>
        <taxon>Flavobacterium</taxon>
    </lineage>
</organism>
<evidence type="ECO:0000256" key="1">
    <source>
        <dbReference type="SAM" id="SignalP"/>
    </source>
</evidence>
<reference evidence="3" key="1">
    <citation type="journal article" date="2019" name="Int. J. Syst. Evol. Microbiol.">
        <title>The Global Catalogue of Microorganisms (GCM) 10K type strain sequencing project: providing services to taxonomists for standard genome sequencing and annotation.</title>
        <authorList>
            <consortium name="The Broad Institute Genomics Platform"/>
            <consortium name="The Broad Institute Genome Sequencing Center for Infectious Disease"/>
            <person name="Wu L."/>
            <person name="Ma J."/>
        </authorList>
    </citation>
    <scope>NUCLEOTIDE SEQUENCE [LARGE SCALE GENOMIC DNA]</scope>
    <source>
        <strain evidence="3">KCTC 22671</strain>
    </source>
</reference>
<dbReference type="EMBL" id="JBHUPC010000017">
    <property type="protein sequence ID" value="MFD2892676.1"/>
    <property type="molecule type" value="Genomic_DNA"/>
</dbReference>
<proteinExistence type="predicted"/>
<keyword evidence="1" id="KW-0732">Signal</keyword>
<feature type="signal peptide" evidence="1">
    <location>
        <begin position="1"/>
        <end position="18"/>
    </location>
</feature>
<dbReference type="Proteomes" id="UP001597534">
    <property type="component" value="Unassembled WGS sequence"/>
</dbReference>
<sequence>MRKIIIILLMFSSNFSIAQFEENNAVYYTGELNIGNYIGIDFNLNYVYKEKYSFKFGYTGNLRKPKTQPKDYTSGLIGALFFGFENPYDYLENYQLGFGKICKINKAGTIRLNTSVGLGYTIIREPVNWERNENSFLVENYNWNYEKHNTISLIINPKIEFPFSRFYGLTISPMTQINKDRIYFGIGIGQMIGLLRNKKNNIKADSSLEFED</sequence>
<gene>
    <name evidence="2" type="ORF">ACFS5J_11710</name>
</gene>
<evidence type="ECO:0000313" key="2">
    <source>
        <dbReference type="EMBL" id="MFD2892676.1"/>
    </source>
</evidence>